<dbReference type="PANTHER" id="PTHR10039:SF5">
    <property type="entry name" value="NACHT DOMAIN-CONTAINING PROTEIN"/>
    <property type="match status" value="1"/>
</dbReference>
<proteinExistence type="predicted"/>
<organism evidence="3 4">
    <name type="scientific">Fonsecaea nubica</name>
    <dbReference type="NCBI Taxonomy" id="856822"/>
    <lineage>
        <taxon>Eukaryota</taxon>
        <taxon>Fungi</taxon>
        <taxon>Dikarya</taxon>
        <taxon>Ascomycota</taxon>
        <taxon>Pezizomycotina</taxon>
        <taxon>Eurotiomycetes</taxon>
        <taxon>Chaetothyriomycetidae</taxon>
        <taxon>Chaetothyriales</taxon>
        <taxon>Herpotrichiellaceae</taxon>
        <taxon>Fonsecaea</taxon>
    </lineage>
</organism>
<protein>
    <recommendedName>
        <fullName evidence="2">Nephrocystin 3-like N-terminal domain-containing protein</fullName>
    </recommendedName>
</protein>
<dbReference type="PANTHER" id="PTHR10039">
    <property type="entry name" value="AMELOGENIN"/>
    <property type="match status" value="1"/>
</dbReference>
<reference evidence="3 4" key="1">
    <citation type="submission" date="2016-03" db="EMBL/GenBank/DDBJ databases">
        <title>The draft genome sequence of Fonsecaea nubica causative agent of cutaneous subcutaneous infection in human host.</title>
        <authorList>
            <person name="Costa F."/>
            <person name="Sybren D.H."/>
            <person name="Raittz R.T."/>
            <person name="Weiss V.A."/>
            <person name="Leao A.C."/>
            <person name="Gomes R."/>
            <person name="De Souza E.M."/>
            <person name="Pedrosa F.O."/>
            <person name="Steffens M.B."/>
            <person name="Bombassaro A."/>
            <person name="Tadra-Sfeir M.Z."/>
            <person name="Moreno L.F."/>
            <person name="Najafzadeh M.J."/>
            <person name="Felipe M.S."/>
            <person name="Teixeira M."/>
            <person name="Sun J."/>
            <person name="Xi L."/>
            <person name="Castro M.A."/>
            <person name="Vicente V.A."/>
        </authorList>
    </citation>
    <scope>NUCLEOTIDE SEQUENCE [LARGE SCALE GENOMIC DNA]</scope>
    <source>
        <strain evidence="3 4">CBS 269.64</strain>
    </source>
</reference>
<name>A0A178CIB2_9EURO</name>
<dbReference type="RefSeq" id="XP_022496640.1">
    <property type="nucleotide sequence ID" value="XM_022647366.1"/>
</dbReference>
<dbReference type="AlphaFoldDB" id="A0A178CIB2"/>
<evidence type="ECO:0000256" key="1">
    <source>
        <dbReference type="ARBA" id="ARBA00022737"/>
    </source>
</evidence>
<dbReference type="Pfam" id="PF24883">
    <property type="entry name" value="NPHP3_N"/>
    <property type="match status" value="1"/>
</dbReference>
<evidence type="ECO:0000313" key="3">
    <source>
        <dbReference type="EMBL" id="OAL29710.1"/>
    </source>
</evidence>
<dbReference type="InterPro" id="IPR056884">
    <property type="entry name" value="NPHP3-like_N"/>
</dbReference>
<dbReference type="OrthoDB" id="4226192at2759"/>
<accession>A0A178CIB2</accession>
<dbReference type="GeneID" id="34592494"/>
<evidence type="ECO:0000259" key="2">
    <source>
        <dbReference type="Pfam" id="PF24883"/>
    </source>
</evidence>
<keyword evidence="1" id="KW-0677">Repeat</keyword>
<dbReference type="EMBL" id="LVCJ01000080">
    <property type="protein sequence ID" value="OAL29710.1"/>
    <property type="molecule type" value="Genomic_DNA"/>
</dbReference>
<keyword evidence="4" id="KW-1185">Reference proteome</keyword>
<gene>
    <name evidence="3" type="ORF">AYO20_09094</name>
</gene>
<dbReference type="Proteomes" id="UP000185904">
    <property type="component" value="Unassembled WGS sequence"/>
</dbReference>
<evidence type="ECO:0000313" key="4">
    <source>
        <dbReference type="Proteomes" id="UP000185904"/>
    </source>
</evidence>
<sequence>MPEAVPIETRLEGFFRSVLHHLLQSSRLGSDEALEAWKRKSSSTRSGWGWTAEDLQKMFLAWMLGSTVDITMFIDAFDKCESTLAACNLMDLLSKLKEHRDIGQYLSRPRFCISRRRYPNVGTSQPLQIVVERVNEADIMKYVDSSLQTPTGDLHGLSRRITSRSQGIFLWAFLAIQKDKEIQEDGESPNRLQGLSIMCLSVWKNYSRISWTLYHERNPNAASS</sequence>
<feature type="domain" description="Nephrocystin 3-like N-terminal" evidence="2">
    <location>
        <begin position="10"/>
        <end position="99"/>
    </location>
</feature>
<comment type="caution">
    <text evidence="3">The sequence shown here is derived from an EMBL/GenBank/DDBJ whole genome shotgun (WGS) entry which is preliminary data.</text>
</comment>